<name>A0A9E7SSY9_9EURY</name>
<evidence type="ECO:0000313" key="3">
    <source>
        <dbReference type="Proteomes" id="UP001056855"/>
    </source>
</evidence>
<evidence type="ECO:0000259" key="1">
    <source>
        <dbReference type="Pfam" id="PF24035"/>
    </source>
</evidence>
<dbReference type="EMBL" id="CP100355">
    <property type="protein sequence ID" value="UTF52000.1"/>
    <property type="molecule type" value="Genomic_DNA"/>
</dbReference>
<dbReference type="InterPro" id="IPR055768">
    <property type="entry name" value="DUF7344"/>
</dbReference>
<accession>A0A9E7SSY9</accession>
<protein>
    <recommendedName>
        <fullName evidence="1">DUF7344 domain-containing protein</fullName>
    </recommendedName>
</protein>
<dbReference type="Proteomes" id="UP001056855">
    <property type="component" value="Chromosome"/>
</dbReference>
<reference evidence="2" key="1">
    <citation type="submission" date="2022-06" db="EMBL/GenBank/DDBJ databases">
        <title>Diverse halophilic archaea isolated from saline environments.</title>
        <authorList>
            <person name="Cui H.-L."/>
        </authorList>
    </citation>
    <scope>NUCLEOTIDE SEQUENCE</scope>
    <source>
        <strain evidence="2">WLHS1</strain>
    </source>
</reference>
<dbReference type="Pfam" id="PF24035">
    <property type="entry name" value="DUF7344"/>
    <property type="match status" value="1"/>
</dbReference>
<feature type="domain" description="DUF7344" evidence="1">
    <location>
        <begin position="4"/>
        <end position="34"/>
    </location>
</feature>
<proteinExistence type="predicted"/>
<dbReference type="KEGG" id="sawl:NGM29_09270"/>
<organism evidence="2 3">
    <name type="scientific">Natronosalvus rutilus</name>
    <dbReference type="NCBI Taxonomy" id="2953753"/>
    <lineage>
        <taxon>Archaea</taxon>
        <taxon>Methanobacteriati</taxon>
        <taxon>Methanobacteriota</taxon>
        <taxon>Stenosarchaea group</taxon>
        <taxon>Halobacteria</taxon>
        <taxon>Halobacteriales</taxon>
        <taxon>Natrialbaceae</taxon>
        <taxon>Natronosalvus</taxon>
    </lineage>
</organism>
<dbReference type="InterPro" id="IPR036388">
    <property type="entry name" value="WH-like_DNA-bd_sf"/>
</dbReference>
<evidence type="ECO:0000313" key="2">
    <source>
        <dbReference type="EMBL" id="UTF52000.1"/>
    </source>
</evidence>
<dbReference type="Gene3D" id="1.10.10.10">
    <property type="entry name" value="Winged helix-like DNA-binding domain superfamily/Winged helix DNA-binding domain"/>
    <property type="match status" value="1"/>
</dbReference>
<dbReference type="AlphaFoldDB" id="A0A9E7SSY9"/>
<keyword evidence="3" id="KW-1185">Reference proteome</keyword>
<sequence length="53" mass="6362">MSSERLLLDLYHNHLPKLEEAGLVEYDDRTETVRYHPNDHVEKLHQFVTTELE</sequence>
<gene>
    <name evidence="2" type="ORF">NGM29_09270</name>
</gene>